<gene>
    <name evidence="3" type="ORF">OXX778_LOCUS12689</name>
</gene>
<dbReference type="Proteomes" id="UP000663879">
    <property type="component" value="Unassembled WGS sequence"/>
</dbReference>
<sequence>MFKCYLCSKLFQSIDSLSIHLKLHKNAGHNVEPATCLFDKCNKYQFSSIKLFIRHLNTTHFNQSEFYKDNESFSSNSRYTSDDCIYLGNKEDFEKSSNFKNELNEDIYYILYLKSKVNCCDSLLNDIIGKFSKLNGIILDFIFDLIVLKDQTIDKESIKKLISKICLKNYQTSYKQLKIIRENEHFVESKTVNLGQRVETVSKEGTLKMVFKKESFEYISILDSLRSLLHNKAIQDCIKEEKREVAFNPWHINYSNNGDSAGVYKLGMFFFTLINLTRKNISNLKKIFLLTSCFSEDIKKYHMNVILRKIVDDIKILEIDGITINNETFYGSVLQVCADNLGLHQIFNLKCNFLGENICHLCDASSEKIQYLFNESCFERISYSKLLKAINHEK</sequence>
<dbReference type="Gene3D" id="3.30.160.60">
    <property type="entry name" value="Classic Zinc Finger"/>
    <property type="match status" value="1"/>
</dbReference>
<dbReference type="SMART" id="SM00355">
    <property type="entry name" value="ZnF_C2H2"/>
    <property type="match status" value="2"/>
</dbReference>
<protein>
    <recommendedName>
        <fullName evidence="2">C2H2-type domain-containing protein</fullName>
    </recommendedName>
</protein>
<keyword evidence="1" id="KW-0479">Metal-binding</keyword>
<feature type="domain" description="C2H2-type" evidence="2">
    <location>
        <begin position="2"/>
        <end position="29"/>
    </location>
</feature>
<evidence type="ECO:0000313" key="3">
    <source>
        <dbReference type="EMBL" id="CAF0926871.1"/>
    </source>
</evidence>
<evidence type="ECO:0000313" key="4">
    <source>
        <dbReference type="Proteomes" id="UP000663879"/>
    </source>
</evidence>
<reference evidence="3" key="1">
    <citation type="submission" date="2021-02" db="EMBL/GenBank/DDBJ databases">
        <authorList>
            <person name="Nowell W R."/>
        </authorList>
    </citation>
    <scope>NUCLEOTIDE SEQUENCE</scope>
    <source>
        <strain evidence="3">Ploen Becks lab</strain>
    </source>
</reference>
<keyword evidence="1" id="KW-0862">Zinc</keyword>
<comment type="caution">
    <text evidence="3">The sequence shown here is derived from an EMBL/GenBank/DDBJ whole genome shotgun (WGS) entry which is preliminary data.</text>
</comment>
<keyword evidence="4" id="KW-1185">Reference proteome</keyword>
<evidence type="ECO:0000256" key="1">
    <source>
        <dbReference type="PROSITE-ProRule" id="PRU00042"/>
    </source>
</evidence>
<keyword evidence="1" id="KW-0863">Zinc-finger</keyword>
<dbReference type="GO" id="GO:0008270">
    <property type="term" value="F:zinc ion binding"/>
    <property type="evidence" value="ECO:0007669"/>
    <property type="project" value="UniProtKB-KW"/>
</dbReference>
<dbReference type="PROSITE" id="PS50157">
    <property type="entry name" value="ZINC_FINGER_C2H2_2"/>
    <property type="match status" value="1"/>
</dbReference>
<organism evidence="3 4">
    <name type="scientific">Brachionus calyciflorus</name>
    <dbReference type="NCBI Taxonomy" id="104777"/>
    <lineage>
        <taxon>Eukaryota</taxon>
        <taxon>Metazoa</taxon>
        <taxon>Spiralia</taxon>
        <taxon>Gnathifera</taxon>
        <taxon>Rotifera</taxon>
        <taxon>Eurotatoria</taxon>
        <taxon>Monogononta</taxon>
        <taxon>Pseudotrocha</taxon>
        <taxon>Ploima</taxon>
        <taxon>Brachionidae</taxon>
        <taxon>Brachionus</taxon>
    </lineage>
</organism>
<dbReference type="AlphaFoldDB" id="A0A814BEQ0"/>
<dbReference type="OrthoDB" id="6780149at2759"/>
<accession>A0A814BEQ0</accession>
<dbReference type="EMBL" id="CAJNOC010002334">
    <property type="protein sequence ID" value="CAF0926871.1"/>
    <property type="molecule type" value="Genomic_DNA"/>
</dbReference>
<evidence type="ECO:0000259" key="2">
    <source>
        <dbReference type="PROSITE" id="PS50157"/>
    </source>
</evidence>
<name>A0A814BEQ0_9BILA</name>
<dbReference type="PROSITE" id="PS00028">
    <property type="entry name" value="ZINC_FINGER_C2H2_1"/>
    <property type="match status" value="1"/>
</dbReference>
<dbReference type="InterPro" id="IPR013087">
    <property type="entry name" value="Znf_C2H2_type"/>
</dbReference>
<proteinExistence type="predicted"/>